<protein>
    <submittedName>
        <fullName evidence="1">Uncharacterized protein</fullName>
    </submittedName>
</protein>
<name>A0A9W7BNW0_9STRA</name>
<dbReference type="Proteomes" id="UP001162640">
    <property type="component" value="Unassembled WGS sequence"/>
</dbReference>
<gene>
    <name evidence="1" type="ORF">TL16_g12801</name>
</gene>
<comment type="caution">
    <text evidence="1">The sequence shown here is derived from an EMBL/GenBank/DDBJ whole genome shotgun (WGS) entry which is preliminary data.</text>
</comment>
<dbReference type="AlphaFoldDB" id="A0A9W7BNW0"/>
<organism evidence="1 2">
    <name type="scientific">Triparma laevis f. inornata</name>
    <dbReference type="NCBI Taxonomy" id="1714386"/>
    <lineage>
        <taxon>Eukaryota</taxon>
        <taxon>Sar</taxon>
        <taxon>Stramenopiles</taxon>
        <taxon>Ochrophyta</taxon>
        <taxon>Bolidophyceae</taxon>
        <taxon>Parmales</taxon>
        <taxon>Triparmaceae</taxon>
        <taxon>Triparma</taxon>
    </lineage>
</organism>
<evidence type="ECO:0000313" key="2">
    <source>
        <dbReference type="Proteomes" id="UP001162640"/>
    </source>
</evidence>
<proteinExistence type="predicted"/>
<dbReference type="EMBL" id="BLQM01000544">
    <property type="protein sequence ID" value="GMH94079.1"/>
    <property type="molecule type" value="Genomic_DNA"/>
</dbReference>
<sequence>MHLRKKPWYLPWYDEHDELSQEQKVPGLVLATKLLLEKHSQVIFAGDSTIRQLLFGWVGMLKALEEGFIVENEVGTEWTSERWMEEIMEGCPSSQSDWERKENQHLVGERCAYGDTQIIQDFRGTSEDPEAMNIQFKYCDNKGGANLKNSVYHNGEAMEKKGGRRLVVVNFRTLHLLHYYPVRPFEDYVVLNGLMDEDKFVAFFEKELRDLLSVLDSWGGGTLVYKTTSAVCNSAYTGEYEEIMKSWEEGREYVDKKTGRAISRGECDSYVEASFPEGKWSEKGACLDTRLSMSGSSRMYDLEMAAFEKVVGGVNYPYNTDSFLVLLDAYDLTADNCDMTHDGRHFPKMSIALIYALSKGLTKLYGFYGAR</sequence>
<reference evidence="2" key="1">
    <citation type="journal article" date="2023" name="Commun. Biol.">
        <title>Genome analysis of Parmales, the sister group of diatoms, reveals the evolutionary specialization of diatoms from phago-mixotrophs to photoautotrophs.</title>
        <authorList>
            <person name="Ban H."/>
            <person name="Sato S."/>
            <person name="Yoshikawa S."/>
            <person name="Yamada K."/>
            <person name="Nakamura Y."/>
            <person name="Ichinomiya M."/>
            <person name="Sato N."/>
            <person name="Blanc-Mathieu R."/>
            <person name="Endo H."/>
            <person name="Kuwata A."/>
            <person name="Ogata H."/>
        </authorList>
    </citation>
    <scope>NUCLEOTIDE SEQUENCE [LARGE SCALE GENOMIC DNA]</scope>
</reference>
<accession>A0A9W7BNW0</accession>
<evidence type="ECO:0000313" key="1">
    <source>
        <dbReference type="EMBL" id="GMH94079.1"/>
    </source>
</evidence>